<protein>
    <submittedName>
        <fullName evidence="1">Uncharacterized protein</fullName>
    </submittedName>
</protein>
<dbReference type="Proteomes" id="UP000280475">
    <property type="component" value="Chromosome"/>
</dbReference>
<evidence type="ECO:0000313" key="2">
    <source>
        <dbReference type="Proteomes" id="UP000280475"/>
    </source>
</evidence>
<evidence type="ECO:0000313" key="1">
    <source>
        <dbReference type="EMBL" id="AYW50169.1"/>
    </source>
</evidence>
<dbReference type="EMBL" id="CP027768">
    <property type="protein sequence ID" value="AYW50169.1"/>
    <property type="molecule type" value="Genomic_DNA"/>
</dbReference>
<proteinExistence type="predicted"/>
<accession>A0A3G5FIN5</accession>
<organism evidence="1 2">
    <name type="scientific">Tetragenococcus halophilus</name>
    <name type="common">Pediococcus halophilus</name>
    <dbReference type="NCBI Taxonomy" id="51669"/>
    <lineage>
        <taxon>Bacteria</taxon>
        <taxon>Bacillati</taxon>
        <taxon>Bacillota</taxon>
        <taxon>Bacilli</taxon>
        <taxon>Lactobacillales</taxon>
        <taxon>Enterococcaceae</taxon>
        <taxon>Tetragenococcus</taxon>
    </lineage>
</organism>
<gene>
    <name evidence="1" type="ORF">C7H83_06705</name>
</gene>
<sequence length="139" mass="15608">MNLFNMPNLTTDSKIIKDMDNVNKTLSAANDAKEKRNTLQDDANKQTIENTKLLQEIADNTSYLKDLVKISRETQLNTEELTYISRAIFDVAKANSKEEADSLYKKALEKLTSSGEDIGNISNWVTLLSGIYNIVTTID</sequence>
<dbReference type="RefSeq" id="WP_103892469.1">
    <property type="nucleotide sequence ID" value="NZ_CP027768.1"/>
</dbReference>
<name>A0A3G5FIN5_TETHA</name>
<dbReference type="AlphaFoldDB" id="A0A3G5FIN5"/>
<reference evidence="1 2" key="1">
    <citation type="journal article" date="2012" name="Int. J. Syst. Evol. Microbiol.">
        <title>Characterization of Tetragenococcus strains from sugar thick juice reveals a novel species, Tetragenococcus osmophilus sp. nov., and divides Tetragenococcus halophilus into two subspecies, T. halophilus subsp. halophilus subsp. nov. and T. halophilus subsp. flandriensis subsp. nov.</title>
        <authorList>
            <person name="Juste A."/>
            <person name="Van Trappen S."/>
            <person name="Verreth C."/>
            <person name="Cleenwerck I."/>
            <person name="De Vos P."/>
            <person name="Lievens B."/>
            <person name="Willems K.A."/>
        </authorList>
    </citation>
    <scope>NUCLEOTIDE SEQUENCE [LARGE SCALE GENOMIC DNA]</scope>
    <source>
        <strain evidence="1 2">LMG 26042</strain>
    </source>
</reference>